<evidence type="ECO:0000256" key="7">
    <source>
        <dbReference type="ARBA" id="ARBA00047851"/>
    </source>
</evidence>
<evidence type="ECO:0000256" key="5">
    <source>
        <dbReference type="ARBA" id="ARBA00022977"/>
    </source>
</evidence>
<dbReference type="EC" id="2.5.1.3" evidence="9"/>
<feature type="binding site" evidence="9">
    <location>
        <begin position="129"/>
        <end position="131"/>
    </location>
    <ligand>
        <name>2-[(2R,5Z)-2-carboxy-4-methylthiazol-5(2H)-ylidene]ethyl phosphate</name>
        <dbReference type="ChEBI" id="CHEBI:62899"/>
    </ligand>
</feature>
<evidence type="ECO:0000256" key="9">
    <source>
        <dbReference type="HAMAP-Rule" id="MF_00097"/>
    </source>
</evidence>
<dbReference type="UniPathway" id="UPA00060">
    <property type="reaction ID" value="UER00141"/>
</dbReference>
<dbReference type="Proteomes" id="UP000317036">
    <property type="component" value="Unassembled WGS sequence"/>
</dbReference>
<dbReference type="EMBL" id="VNJI01000077">
    <property type="protein sequence ID" value="TVY00279.1"/>
    <property type="molecule type" value="Genomic_DNA"/>
</dbReference>
<dbReference type="SUPFAM" id="SSF51391">
    <property type="entry name" value="Thiamin phosphate synthase"/>
    <property type="match status" value="1"/>
</dbReference>
<dbReference type="InterPro" id="IPR013785">
    <property type="entry name" value="Aldolase_TIM"/>
</dbReference>
<dbReference type="GO" id="GO:0009229">
    <property type="term" value="P:thiamine diphosphate biosynthetic process"/>
    <property type="evidence" value="ECO:0007669"/>
    <property type="project" value="UniProtKB-UniRule"/>
</dbReference>
<feature type="binding site" evidence="9">
    <location>
        <position position="64"/>
    </location>
    <ligand>
        <name>4-amino-2-methyl-5-(diphosphooxymethyl)pyrimidine</name>
        <dbReference type="ChEBI" id="CHEBI:57841"/>
    </ligand>
</feature>
<feature type="binding site" evidence="9">
    <location>
        <position position="160"/>
    </location>
    <ligand>
        <name>2-[(2R,5Z)-2-carboxy-4-methylthiazol-5(2H)-ylidene]ethyl phosphate</name>
        <dbReference type="ChEBI" id="CHEBI:62899"/>
    </ligand>
</feature>
<dbReference type="InterPro" id="IPR022998">
    <property type="entry name" value="ThiamineP_synth_TenI"/>
</dbReference>
<dbReference type="GO" id="GO:0005737">
    <property type="term" value="C:cytoplasm"/>
    <property type="evidence" value="ECO:0007669"/>
    <property type="project" value="TreeGrafter"/>
</dbReference>
<keyword evidence="5 9" id="KW-0784">Thiamine biosynthesis</keyword>
<organism evidence="11 12">
    <name type="scientific">Paenibacillus cremeus</name>
    <dbReference type="NCBI Taxonomy" id="2163881"/>
    <lineage>
        <taxon>Bacteria</taxon>
        <taxon>Bacillati</taxon>
        <taxon>Bacillota</taxon>
        <taxon>Bacilli</taxon>
        <taxon>Bacillales</taxon>
        <taxon>Paenibacillaceae</taxon>
        <taxon>Paenibacillus</taxon>
    </lineage>
</organism>
<proteinExistence type="inferred from homology"/>
<keyword evidence="3 9" id="KW-0479">Metal-binding</keyword>
<name>A0A559JK89_9BACL</name>
<keyword evidence="4 9" id="KW-0460">Magnesium</keyword>
<dbReference type="GO" id="GO:0004789">
    <property type="term" value="F:thiamine-phosphate diphosphorylase activity"/>
    <property type="evidence" value="ECO:0007669"/>
    <property type="project" value="UniProtKB-UniRule"/>
</dbReference>
<dbReference type="AlphaFoldDB" id="A0A559JK89"/>
<dbReference type="GO" id="GO:0000287">
    <property type="term" value="F:magnesium ion binding"/>
    <property type="evidence" value="ECO:0007669"/>
    <property type="project" value="UniProtKB-UniRule"/>
</dbReference>
<dbReference type="GO" id="GO:0009228">
    <property type="term" value="P:thiamine biosynthetic process"/>
    <property type="evidence" value="ECO:0007669"/>
    <property type="project" value="UniProtKB-KW"/>
</dbReference>
<dbReference type="InterPro" id="IPR034291">
    <property type="entry name" value="TMP_synthase"/>
</dbReference>
<dbReference type="OrthoDB" id="9815348at2"/>
<evidence type="ECO:0000256" key="4">
    <source>
        <dbReference type="ARBA" id="ARBA00022842"/>
    </source>
</evidence>
<dbReference type="InterPro" id="IPR036206">
    <property type="entry name" value="ThiamineP_synth_sf"/>
</dbReference>
<comment type="similarity">
    <text evidence="9">Belongs to the thiamine-phosphate synthase family.</text>
</comment>
<dbReference type="PANTHER" id="PTHR20857">
    <property type="entry name" value="THIAMINE-PHOSPHATE PYROPHOSPHORYLASE"/>
    <property type="match status" value="1"/>
</dbReference>
<comment type="catalytic activity">
    <reaction evidence="8 9">
        <text>2-[(2R,5Z)-2-carboxy-4-methylthiazol-5(2H)-ylidene]ethyl phosphate + 4-amino-2-methyl-5-(diphosphooxymethyl)pyrimidine + 2 H(+) = thiamine phosphate + CO2 + diphosphate</text>
        <dbReference type="Rhea" id="RHEA:47844"/>
        <dbReference type="ChEBI" id="CHEBI:15378"/>
        <dbReference type="ChEBI" id="CHEBI:16526"/>
        <dbReference type="ChEBI" id="CHEBI:33019"/>
        <dbReference type="ChEBI" id="CHEBI:37575"/>
        <dbReference type="ChEBI" id="CHEBI:57841"/>
        <dbReference type="ChEBI" id="CHEBI:62899"/>
        <dbReference type="EC" id="2.5.1.3"/>
    </reaction>
</comment>
<comment type="pathway">
    <text evidence="1 9">Cofactor biosynthesis; thiamine diphosphate biosynthesis; thiamine phosphate from 4-amino-2-methyl-5-diphosphomethylpyrimidine and 4-methyl-5-(2-phosphoethyl)-thiazole: step 1/1.</text>
</comment>
<evidence type="ECO:0000313" key="11">
    <source>
        <dbReference type="EMBL" id="TVY00279.1"/>
    </source>
</evidence>
<dbReference type="Gene3D" id="3.20.20.70">
    <property type="entry name" value="Aldolase class I"/>
    <property type="match status" value="1"/>
</dbReference>
<evidence type="ECO:0000256" key="8">
    <source>
        <dbReference type="ARBA" id="ARBA00047883"/>
    </source>
</evidence>
<comment type="catalytic activity">
    <reaction evidence="7 9">
        <text>2-(2-carboxy-4-methylthiazol-5-yl)ethyl phosphate + 4-amino-2-methyl-5-(diphosphooxymethyl)pyrimidine + 2 H(+) = thiamine phosphate + CO2 + diphosphate</text>
        <dbReference type="Rhea" id="RHEA:47848"/>
        <dbReference type="ChEBI" id="CHEBI:15378"/>
        <dbReference type="ChEBI" id="CHEBI:16526"/>
        <dbReference type="ChEBI" id="CHEBI:33019"/>
        <dbReference type="ChEBI" id="CHEBI:37575"/>
        <dbReference type="ChEBI" id="CHEBI:57841"/>
        <dbReference type="ChEBI" id="CHEBI:62890"/>
        <dbReference type="EC" id="2.5.1.3"/>
    </reaction>
</comment>
<comment type="catalytic activity">
    <reaction evidence="6 9">
        <text>4-methyl-5-(2-phosphooxyethyl)-thiazole + 4-amino-2-methyl-5-(diphosphooxymethyl)pyrimidine + H(+) = thiamine phosphate + diphosphate</text>
        <dbReference type="Rhea" id="RHEA:22328"/>
        <dbReference type="ChEBI" id="CHEBI:15378"/>
        <dbReference type="ChEBI" id="CHEBI:33019"/>
        <dbReference type="ChEBI" id="CHEBI:37575"/>
        <dbReference type="ChEBI" id="CHEBI:57841"/>
        <dbReference type="ChEBI" id="CHEBI:58296"/>
        <dbReference type="EC" id="2.5.1.3"/>
    </reaction>
</comment>
<keyword evidence="12" id="KW-1185">Reference proteome</keyword>
<comment type="function">
    <text evidence="9">Condenses 4-methyl-5-(beta-hydroxyethyl)thiazole monophosphate (THZ-P) and 2-methyl-4-amino-5-hydroxymethyl pyrimidine pyrophosphate (HMP-PP) to form thiamine monophosphate (TMP).</text>
</comment>
<keyword evidence="2 9" id="KW-0808">Transferase</keyword>
<sequence>MKPQLHVITTGQQELGEVAAILERCPTALIDVLHVREKHRSARELVAWHARLKPLLPHTAVVLNDRLDAALAAGADGVQLTGSSLSAAQARRIAPPGLAIGCSVHSAEEAKSAAREGADFVIFGHVFATGSKPGLAPRGLPALAEAAAAASPVPVIAIGGMTPDRVSDVLAAGAGGIAVLSSVLLHEDPAGQLAAFREALNRHTSRSELDS</sequence>
<dbReference type="CDD" id="cd00564">
    <property type="entry name" value="TMP_TenI"/>
    <property type="match status" value="1"/>
</dbReference>
<evidence type="ECO:0000256" key="1">
    <source>
        <dbReference type="ARBA" id="ARBA00005165"/>
    </source>
</evidence>
<evidence type="ECO:0000256" key="3">
    <source>
        <dbReference type="ARBA" id="ARBA00022723"/>
    </source>
</evidence>
<feature type="binding site" evidence="9">
    <location>
        <begin position="180"/>
        <end position="181"/>
    </location>
    <ligand>
        <name>2-[(2R,5Z)-2-carboxy-4-methylthiazol-5(2H)-ylidene]ethyl phosphate</name>
        <dbReference type="ChEBI" id="CHEBI:62899"/>
    </ligand>
</feature>
<feature type="domain" description="Thiamine phosphate synthase/TenI" evidence="10">
    <location>
        <begin position="6"/>
        <end position="183"/>
    </location>
</feature>
<evidence type="ECO:0000256" key="2">
    <source>
        <dbReference type="ARBA" id="ARBA00022679"/>
    </source>
</evidence>
<feature type="binding site" evidence="9">
    <location>
        <position position="132"/>
    </location>
    <ligand>
        <name>4-amino-2-methyl-5-(diphosphooxymethyl)pyrimidine</name>
        <dbReference type="ChEBI" id="CHEBI:57841"/>
    </ligand>
</feature>
<accession>A0A559JK89</accession>
<feature type="binding site" evidence="9">
    <location>
        <position position="65"/>
    </location>
    <ligand>
        <name>Mg(2+)</name>
        <dbReference type="ChEBI" id="CHEBI:18420"/>
    </ligand>
</feature>
<dbReference type="Pfam" id="PF02581">
    <property type="entry name" value="TMP-TENI"/>
    <property type="match status" value="1"/>
</dbReference>
<protein>
    <recommendedName>
        <fullName evidence="9">Thiamine-phosphate synthase</fullName>
        <shortName evidence="9">TP synthase</shortName>
        <shortName evidence="9">TPS</shortName>
        <ecNumber evidence="9">2.5.1.3</ecNumber>
    </recommendedName>
    <alternativeName>
        <fullName evidence="9">Thiamine-phosphate pyrophosphorylase</fullName>
        <shortName evidence="9">TMP pyrophosphorylase</shortName>
        <shortName evidence="9">TMP-PPase</shortName>
    </alternativeName>
</protein>
<dbReference type="PANTHER" id="PTHR20857:SF15">
    <property type="entry name" value="THIAMINE-PHOSPHATE SYNTHASE"/>
    <property type="match status" value="1"/>
</dbReference>
<gene>
    <name evidence="9" type="primary">thiE</name>
    <name evidence="11" type="ORF">FPZ49_33375</name>
</gene>
<evidence type="ECO:0000259" key="10">
    <source>
        <dbReference type="Pfam" id="PF02581"/>
    </source>
</evidence>
<reference evidence="11 12" key="1">
    <citation type="submission" date="2019-07" db="EMBL/GenBank/DDBJ databases">
        <authorList>
            <person name="Kim J."/>
        </authorList>
    </citation>
    <scope>NUCLEOTIDE SEQUENCE [LARGE SCALE GENOMIC DNA]</scope>
    <source>
        <strain evidence="11 12">JC52</strain>
    </source>
</reference>
<dbReference type="HAMAP" id="MF_00097">
    <property type="entry name" value="TMP_synthase"/>
    <property type="match status" value="1"/>
</dbReference>
<feature type="binding site" evidence="9">
    <location>
        <position position="103"/>
    </location>
    <ligand>
        <name>4-amino-2-methyl-5-(diphosphooxymethyl)pyrimidine</name>
        <dbReference type="ChEBI" id="CHEBI:57841"/>
    </ligand>
</feature>
<evidence type="ECO:0000256" key="6">
    <source>
        <dbReference type="ARBA" id="ARBA00047334"/>
    </source>
</evidence>
<comment type="cofactor">
    <cofactor evidence="9">
        <name>Mg(2+)</name>
        <dbReference type="ChEBI" id="CHEBI:18420"/>
    </cofactor>
    <text evidence="9">Binds 1 Mg(2+) ion per subunit.</text>
</comment>
<evidence type="ECO:0000313" key="12">
    <source>
        <dbReference type="Proteomes" id="UP000317036"/>
    </source>
</evidence>
<comment type="caution">
    <text evidence="9">Lacks conserved residue(s) required for the propagation of feature annotation.</text>
</comment>
<comment type="caution">
    <text evidence="11">The sequence shown here is derived from an EMBL/GenBank/DDBJ whole genome shotgun (WGS) entry which is preliminary data.</text>
</comment>